<protein>
    <submittedName>
        <fullName evidence="2">Uncharacterized protein</fullName>
    </submittedName>
</protein>
<feature type="coiled-coil region" evidence="1">
    <location>
        <begin position="427"/>
        <end position="475"/>
    </location>
</feature>
<dbReference type="OrthoDB" id="5406275at2759"/>
<dbReference type="PANTHER" id="PTHR33488">
    <property type="entry name" value="ZGC:162509"/>
    <property type="match status" value="1"/>
</dbReference>
<name>W7I5V7_9PEZI</name>
<accession>W7I5V7</accession>
<dbReference type="EMBL" id="KI966407">
    <property type="protein sequence ID" value="EWC47857.1"/>
    <property type="molecule type" value="Genomic_DNA"/>
</dbReference>
<reference evidence="2 3" key="1">
    <citation type="submission" date="2013-05" db="EMBL/GenBank/DDBJ databases">
        <title>Drechslerella stenobrocha genome reveals carnivorous origination and mechanical trapping mechanism of predatory fungi.</title>
        <authorList>
            <person name="Liu X."/>
            <person name="Zhang W."/>
            <person name="Liu K."/>
        </authorList>
    </citation>
    <scope>NUCLEOTIDE SEQUENCE [LARGE SCALE GENOMIC DNA]</scope>
    <source>
        <strain evidence="2 3">248</strain>
    </source>
</reference>
<sequence>MGKEKVVFAPVEIPRGTKDRESESKEKNLATVKQEELDRMTYPGNDDLKKAGAMIMSITAEIKGTVLFQYRWEDLLMAAPVAISCMGGCFVAASSRRAATTTLKPFEYMKTKARGMQPSKETSPGTLQGALVECSNLGRWAFLEAKMSMGMISTLSVQMVKTACAAANRQIVSCLDQNGPALMLKARMNMLKKSANKCRDSALLIDARFEEWLYYVCMFHVACVEQQSATQAKELQNQLDQKSTEIKKTAAQKNVNAANEAVKMYKGQVKEAQEEYKKAMDSFPSGWDDRTAEGIDWAQVAAAPDVKTGMRFAHSMITSTQRSFNPPPPMGEATSKLMNVLNTVVRVAQEIEDAGVQEPHPDKADAKVRKWQDDFNIEYNIAFAMQAEARRLPGNPINPTPVLGQMQEKLQEGQGGGGKKGAGQAMMENARSRADSANQGLKEANERHMQSNKMLAESESALGEIKAHMAQLKDEGLTLEEIKEVLAKSIALIVKMKDQIEKLVTFFNSVSTTISAAVETVVEQFLGDAEMAGDLKEAGLQLDDFTRSAIFRGALTIRAYFSIFRDVAVLWMHISDTLQEGLRTCEEVGLLSTKEKDPNGDDRSSTIKGGGSSWTGSVDVDMLAVAQLAQLAIGKHRINTHSLISLSV</sequence>
<feature type="coiled-coil region" evidence="1">
    <location>
        <begin position="225"/>
        <end position="282"/>
    </location>
</feature>
<dbReference type="AlphaFoldDB" id="W7I5V7"/>
<evidence type="ECO:0000313" key="3">
    <source>
        <dbReference type="Proteomes" id="UP000024837"/>
    </source>
</evidence>
<evidence type="ECO:0000313" key="2">
    <source>
        <dbReference type="EMBL" id="EWC47857.1"/>
    </source>
</evidence>
<dbReference type="PANTHER" id="PTHR33488:SF2">
    <property type="entry name" value="EARLY ENDOSOME ANTIGEN 1-LIKE"/>
    <property type="match status" value="1"/>
</dbReference>
<keyword evidence="1" id="KW-0175">Coiled coil</keyword>
<dbReference type="HOGENOM" id="CLU_021167_0_0_1"/>
<gene>
    <name evidence="2" type="ORF">DRE_02739</name>
</gene>
<keyword evidence="3" id="KW-1185">Reference proteome</keyword>
<proteinExistence type="predicted"/>
<dbReference type="Proteomes" id="UP000024837">
    <property type="component" value="Unassembled WGS sequence"/>
</dbReference>
<evidence type="ECO:0000256" key="1">
    <source>
        <dbReference type="SAM" id="Coils"/>
    </source>
</evidence>
<organism evidence="2 3">
    <name type="scientific">Drechslerella stenobrocha 248</name>
    <dbReference type="NCBI Taxonomy" id="1043628"/>
    <lineage>
        <taxon>Eukaryota</taxon>
        <taxon>Fungi</taxon>
        <taxon>Dikarya</taxon>
        <taxon>Ascomycota</taxon>
        <taxon>Pezizomycotina</taxon>
        <taxon>Orbiliomycetes</taxon>
        <taxon>Orbiliales</taxon>
        <taxon>Orbiliaceae</taxon>
        <taxon>Drechslerella</taxon>
    </lineage>
</organism>